<name>A0A5K7X978_9BACT</name>
<dbReference type="KEGG" id="lpav:PLANPX_2527"/>
<feature type="transmembrane region" description="Helical" evidence="1">
    <location>
        <begin position="7"/>
        <end position="27"/>
    </location>
</feature>
<keyword evidence="3" id="KW-1185">Reference proteome</keyword>
<sequence>MERLERILRWVALFSWGVAFVVLIFFLRDRSGFPLGLSMSFVAAFAVALTLSFASFVVERVARRSCTKQTTGNVDDDR</sequence>
<organism evidence="2 3">
    <name type="scientific">Lacipirellula parvula</name>
    <dbReference type="NCBI Taxonomy" id="2650471"/>
    <lineage>
        <taxon>Bacteria</taxon>
        <taxon>Pseudomonadati</taxon>
        <taxon>Planctomycetota</taxon>
        <taxon>Planctomycetia</taxon>
        <taxon>Pirellulales</taxon>
        <taxon>Lacipirellulaceae</taxon>
        <taxon>Lacipirellula</taxon>
    </lineage>
</organism>
<reference evidence="3" key="1">
    <citation type="submission" date="2019-10" db="EMBL/GenBank/DDBJ databases">
        <title>Lacipirellula parvula gen. nov., sp. nov., representing a lineage of planctomycetes widespread in freshwater anoxic habitats, and description of the family Lacipirellulaceae.</title>
        <authorList>
            <person name="Dedysh S.N."/>
            <person name="Kulichevskaya I.S."/>
            <person name="Beletsky A.V."/>
            <person name="Rakitin A.L."/>
            <person name="Mardanov A.V."/>
            <person name="Ivanova A.A."/>
            <person name="Saltykova V.X."/>
            <person name="Rijpstra W.I.C."/>
            <person name="Sinninghe Damste J.S."/>
            <person name="Ravin N.V."/>
        </authorList>
    </citation>
    <scope>NUCLEOTIDE SEQUENCE [LARGE SCALE GENOMIC DNA]</scope>
    <source>
        <strain evidence="3">PX69</strain>
    </source>
</reference>
<keyword evidence="1" id="KW-1133">Transmembrane helix</keyword>
<evidence type="ECO:0000256" key="1">
    <source>
        <dbReference type="SAM" id="Phobius"/>
    </source>
</evidence>
<dbReference type="RefSeq" id="WP_232536376.1">
    <property type="nucleotide sequence ID" value="NZ_AP021861.1"/>
</dbReference>
<proteinExistence type="predicted"/>
<gene>
    <name evidence="2" type="ORF">PLANPX_2527</name>
</gene>
<feature type="transmembrane region" description="Helical" evidence="1">
    <location>
        <begin position="33"/>
        <end position="58"/>
    </location>
</feature>
<evidence type="ECO:0000313" key="2">
    <source>
        <dbReference type="EMBL" id="BBO32915.1"/>
    </source>
</evidence>
<dbReference type="AlphaFoldDB" id="A0A5K7X978"/>
<keyword evidence="1" id="KW-0472">Membrane</keyword>
<keyword evidence="1" id="KW-0812">Transmembrane</keyword>
<dbReference type="Proteomes" id="UP000326837">
    <property type="component" value="Chromosome"/>
</dbReference>
<dbReference type="EMBL" id="AP021861">
    <property type="protein sequence ID" value="BBO32915.1"/>
    <property type="molecule type" value="Genomic_DNA"/>
</dbReference>
<protein>
    <submittedName>
        <fullName evidence="2">Uncharacterized protein</fullName>
    </submittedName>
</protein>
<accession>A0A5K7X978</accession>
<evidence type="ECO:0000313" key="3">
    <source>
        <dbReference type="Proteomes" id="UP000326837"/>
    </source>
</evidence>